<name>A0A9W4CYN9_9CYAN</name>
<evidence type="ECO:0000313" key="2">
    <source>
        <dbReference type="Proteomes" id="UP001153719"/>
    </source>
</evidence>
<dbReference type="Proteomes" id="UP001153719">
    <property type="component" value="Chromosome"/>
</dbReference>
<protein>
    <submittedName>
        <fullName evidence="1">Uncharacterized protein</fullName>
    </submittedName>
</protein>
<accession>A0A9W4CYN9</accession>
<reference evidence="1" key="1">
    <citation type="submission" date="2020-09" db="EMBL/GenBank/DDBJ databases">
        <authorList>
            <person name="Blom J."/>
        </authorList>
    </citation>
    <scope>NUCLEOTIDE SEQUENCE</scope>
    <source>
        <strain evidence="1">No.713</strain>
    </source>
</reference>
<dbReference type="RefSeq" id="WP_254175007.1">
    <property type="nucleotide sequence ID" value="NZ_LR882967.1"/>
</dbReference>
<dbReference type="KEGG" id="ppsu:NO713_05299"/>
<dbReference type="EMBL" id="LR882967">
    <property type="protein sequence ID" value="CAD5984632.1"/>
    <property type="molecule type" value="Genomic_DNA"/>
</dbReference>
<evidence type="ECO:0000313" key="1">
    <source>
        <dbReference type="EMBL" id="CAD5984632.1"/>
    </source>
</evidence>
<sequence>MKNNLTMCTCLSAQDVKTPISDSWKEALIESLKDPQEAAAYLEVALEEDPEPKLLLAVLEDIIKAFSADRSLSDETLKKSEILHHLLTISSCAEIYNFVELVNLLGFKILIQVKELETTGNEE</sequence>
<organism evidence="1 2">
    <name type="scientific">Planktothrix pseudagardhii</name>
    <dbReference type="NCBI Taxonomy" id="132604"/>
    <lineage>
        <taxon>Bacteria</taxon>
        <taxon>Bacillati</taxon>
        <taxon>Cyanobacteriota</taxon>
        <taxon>Cyanophyceae</taxon>
        <taxon>Oscillatoriophycideae</taxon>
        <taxon>Oscillatoriales</taxon>
        <taxon>Microcoleaceae</taxon>
        <taxon>Planktothrix</taxon>
    </lineage>
</organism>
<keyword evidence="2" id="KW-1185">Reference proteome</keyword>
<dbReference type="AlphaFoldDB" id="A0A9W4CYN9"/>
<gene>
    <name evidence="1" type="ORF">NO713_05299</name>
</gene>
<proteinExistence type="predicted"/>